<dbReference type="Proteomes" id="UP000515146">
    <property type="component" value="Unplaced"/>
</dbReference>
<proteinExistence type="predicted"/>
<accession>A0A6P6Y1W7</accession>
<gene>
    <name evidence="2" type="primary">LOC113793641</name>
</gene>
<reference evidence="2" key="1">
    <citation type="submission" date="2025-08" db="UniProtKB">
        <authorList>
            <consortium name="RefSeq"/>
        </authorList>
    </citation>
    <scope>IDENTIFICATION</scope>
    <source>
        <strain evidence="2">Airmid</strain>
    </source>
</reference>
<organism evidence="1 2">
    <name type="scientific">Dermatophagoides pteronyssinus</name>
    <name type="common">European house dust mite</name>
    <dbReference type="NCBI Taxonomy" id="6956"/>
    <lineage>
        <taxon>Eukaryota</taxon>
        <taxon>Metazoa</taxon>
        <taxon>Ecdysozoa</taxon>
        <taxon>Arthropoda</taxon>
        <taxon>Chelicerata</taxon>
        <taxon>Arachnida</taxon>
        <taxon>Acari</taxon>
        <taxon>Acariformes</taxon>
        <taxon>Sarcoptiformes</taxon>
        <taxon>Astigmata</taxon>
        <taxon>Psoroptidia</taxon>
        <taxon>Analgoidea</taxon>
        <taxon>Pyroglyphidae</taxon>
        <taxon>Dermatophagoidinae</taxon>
        <taxon>Dermatophagoides</taxon>
    </lineage>
</organism>
<dbReference type="GeneID" id="113793641"/>
<keyword evidence="1" id="KW-1185">Reference proteome</keyword>
<protein>
    <submittedName>
        <fullName evidence="2">Uncharacterized protein LOC113793641</fullName>
    </submittedName>
</protein>
<name>A0A6P6Y1W7_DERPT</name>
<sequence>MAVHNYSLASSYDPLYPLSAPWWICRSIYDLFDIPIHQFMLRALGQMETFPVLQHRLEKLNRFNQLLIPIGVIAVVVLIDGLDHLIQFIRNELIQANIIEGIHYIDGDNPANDLLEG</sequence>
<dbReference type="KEGG" id="dpte:113793641"/>
<evidence type="ECO:0000313" key="1">
    <source>
        <dbReference type="Proteomes" id="UP000515146"/>
    </source>
</evidence>
<dbReference type="AlphaFoldDB" id="A0A6P6Y1W7"/>
<dbReference type="RefSeq" id="XP_027199498.1">
    <property type="nucleotide sequence ID" value="XM_027343697.1"/>
</dbReference>
<dbReference type="InParanoid" id="A0A6P6Y1W7"/>
<evidence type="ECO:0000313" key="2">
    <source>
        <dbReference type="RefSeq" id="XP_027199498.1"/>
    </source>
</evidence>
<dbReference type="OrthoDB" id="6493847at2759"/>